<reference evidence="1 2" key="1">
    <citation type="submission" date="2016-10" db="EMBL/GenBank/DDBJ databases">
        <authorList>
            <person name="de Groot N.N."/>
        </authorList>
    </citation>
    <scope>NUCLEOTIDE SEQUENCE [LARGE SCALE GENOMIC DNA]</scope>
    <source>
        <strain evidence="1 2">DSM 22900</strain>
    </source>
</reference>
<dbReference type="PROSITE" id="PS51257">
    <property type="entry name" value="PROKAR_LIPOPROTEIN"/>
    <property type="match status" value="1"/>
</dbReference>
<dbReference type="OrthoDB" id="1322980at2"/>
<evidence type="ECO:0000313" key="1">
    <source>
        <dbReference type="EMBL" id="SFC30559.1"/>
    </source>
</evidence>
<name>A0A1I1I291_9SPHI</name>
<organism evidence="1 2">
    <name type="scientific">Parapedobacter composti</name>
    <dbReference type="NCBI Taxonomy" id="623281"/>
    <lineage>
        <taxon>Bacteria</taxon>
        <taxon>Pseudomonadati</taxon>
        <taxon>Bacteroidota</taxon>
        <taxon>Sphingobacteriia</taxon>
        <taxon>Sphingobacteriales</taxon>
        <taxon>Sphingobacteriaceae</taxon>
        <taxon>Parapedobacter</taxon>
    </lineage>
</organism>
<dbReference type="Proteomes" id="UP000199577">
    <property type="component" value="Unassembled WGS sequence"/>
</dbReference>
<accession>A0A1I1I291</accession>
<evidence type="ECO:0000313" key="2">
    <source>
        <dbReference type="Proteomes" id="UP000199577"/>
    </source>
</evidence>
<dbReference type="EMBL" id="FOLL01000008">
    <property type="protein sequence ID" value="SFC30559.1"/>
    <property type="molecule type" value="Genomic_DNA"/>
</dbReference>
<dbReference type="AlphaFoldDB" id="A0A1I1I291"/>
<protein>
    <submittedName>
        <fullName evidence="1">Uncharacterized protein</fullName>
    </submittedName>
</protein>
<gene>
    <name evidence="1" type="ORF">SAMN05421747_10825</name>
</gene>
<keyword evidence="2" id="KW-1185">Reference proteome</keyword>
<dbReference type="RefSeq" id="WP_090973450.1">
    <property type="nucleotide sequence ID" value="NZ_FOLL01000008.1"/>
</dbReference>
<proteinExistence type="predicted"/>
<sequence>MKLHIRLLAILFTFAVVSCEKHDEPDTTPDPIQLEIAGEGGATEVALGAGDWQIVSVVNADGNMRMFGDVYNAEGEIIWKNELLKLNGLGRLAWSGTLRGFQVIHKTPGLFHIQLQENALDRPFCFIIKLDNGLTTQEIVVEQPTSAGYNFERIEYFLEEGDGDSLYVRERVATYQFTYSTPIEVSINPFNGPNVVVNSHFESDDKYAFVWLENDAVEVPVPSHITEDTVYLSAQQSIYGGISNEPYQSDFKVTIALPAGQSNYASYIEERRRVVSYRLTMTHKGTGDSKVVEGKWIEISPTGRYEIKKED</sequence>